<dbReference type="InterPro" id="IPR038596">
    <property type="entry name" value="Janus_sf"/>
</dbReference>
<dbReference type="PROSITE" id="PS51257">
    <property type="entry name" value="PROKAR_LIPOPROTEIN"/>
    <property type="match status" value="1"/>
</dbReference>
<comment type="function">
    <text evidence="1">JanA and janB regulate somatic sex differentiation.</text>
</comment>
<reference evidence="6" key="2">
    <citation type="submission" date="2022-06" db="UniProtKB">
        <authorList>
            <consortium name="EnsemblMetazoa"/>
        </authorList>
    </citation>
    <scope>IDENTIFICATION</scope>
    <source>
        <strain evidence="6">DF5081</strain>
    </source>
</reference>
<proteinExistence type="inferred from homology"/>
<evidence type="ECO:0000313" key="6">
    <source>
        <dbReference type="EnsemblMetazoa" id="CJA17402a.1"/>
    </source>
</evidence>
<evidence type="ECO:0000256" key="1">
    <source>
        <dbReference type="ARBA" id="ARBA00002508"/>
    </source>
</evidence>
<dbReference type="AlphaFoldDB" id="A0A8R1E356"/>
<dbReference type="Proteomes" id="UP000005237">
    <property type="component" value="Unassembled WGS sequence"/>
</dbReference>
<evidence type="ECO:0000256" key="3">
    <source>
        <dbReference type="ARBA" id="ARBA00022782"/>
    </source>
</evidence>
<dbReference type="Pfam" id="PF05005">
    <property type="entry name" value="Ocnus"/>
    <property type="match status" value="1"/>
</dbReference>
<dbReference type="GO" id="GO:0030154">
    <property type="term" value="P:cell differentiation"/>
    <property type="evidence" value="ECO:0007669"/>
    <property type="project" value="UniProtKB-KW"/>
</dbReference>
<evidence type="ECO:0000256" key="2">
    <source>
        <dbReference type="ARBA" id="ARBA00010971"/>
    </source>
</evidence>
<reference evidence="7" key="1">
    <citation type="submission" date="2010-08" db="EMBL/GenBank/DDBJ databases">
        <authorList>
            <consortium name="Caenorhabditis japonica Sequencing Consortium"/>
            <person name="Wilson R.K."/>
        </authorList>
    </citation>
    <scope>NUCLEOTIDE SEQUENCE [LARGE SCALE GENOMIC DNA]</scope>
    <source>
        <strain evidence="7">DF5081</strain>
    </source>
</reference>
<dbReference type="PANTHER" id="PTHR12258">
    <property type="entry name" value="JANUS-A/JANUS-B"/>
    <property type="match status" value="1"/>
</dbReference>
<evidence type="ECO:0000313" key="7">
    <source>
        <dbReference type="Proteomes" id="UP000005237"/>
    </source>
</evidence>
<name>A0A8R1E356_CAEJA</name>
<keyword evidence="4" id="KW-0726">Sexual differentiation</keyword>
<dbReference type="OMA" id="KFVVRGY"/>
<dbReference type="PANTHER" id="PTHR12258:SF5">
    <property type="entry name" value="BCDNA.GH02250-RELATED"/>
    <property type="match status" value="1"/>
</dbReference>
<dbReference type="GO" id="GO:0007548">
    <property type="term" value="P:sex differentiation"/>
    <property type="evidence" value="ECO:0007669"/>
    <property type="project" value="UniProtKB-KW"/>
</dbReference>
<protein>
    <submittedName>
        <fullName evidence="6">Uncharacterized protein</fullName>
    </submittedName>
</protein>
<keyword evidence="3" id="KW-0221">Differentiation</keyword>
<dbReference type="GO" id="GO:0005829">
    <property type="term" value="C:cytosol"/>
    <property type="evidence" value="ECO:0007669"/>
    <property type="project" value="TreeGrafter"/>
</dbReference>
<dbReference type="SUPFAM" id="SSF143724">
    <property type="entry name" value="PHP14-like"/>
    <property type="match status" value="1"/>
</dbReference>
<dbReference type="Gene3D" id="3.50.20.20">
    <property type="entry name" value="Janus/Ocnus"/>
    <property type="match status" value="1"/>
</dbReference>
<accession>A0A8R1E356</accession>
<feature type="active site" description="Proton acceptor" evidence="5">
    <location>
        <position position="45"/>
    </location>
</feature>
<comment type="similarity">
    <text evidence="2">Belongs to the janus family.</text>
</comment>
<dbReference type="InterPro" id="IPR007702">
    <property type="entry name" value="Janus"/>
</dbReference>
<dbReference type="EnsemblMetazoa" id="CJA17402a.1">
    <property type="protein sequence ID" value="CJA17402a.1"/>
    <property type="gene ID" value="WBGene00136606"/>
</dbReference>
<keyword evidence="7" id="KW-1185">Reference proteome</keyword>
<evidence type="ECO:0000256" key="5">
    <source>
        <dbReference type="PIRSR" id="PIRSR607702-1"/>
    </source>
</evidence>
<organism evidence="6 7">
    <name type="scientific">Caenorhabditis japonica</name>
    <dbReference type="NCBI Taxonomy" id="281687"/>
    <lineage>
        <taxon>Eukaryota</taxon>
        <taxon>Metazoa</taxon>
        <taxon>Ecdysozoa</taxon>
        <taxon>Nematoda</taxon>
        <taxon>Chromadorea</taxon>
        <taxon>Rhabditida</taxon>
        <taxon>Rhabditina</taxon>
        <taxon>Rhabditomorpha</taxon>
        <taxon>Rhabditoidea</taxon>
        <taxon>Rhabditidae</taxon>
        <taxon>Peloderinae</taxon>
        <taxon>Caenorhabditis</taxon>
    </lineage>
</organism>
<dbReference type="GO" id="GO:0101006">
    <property type="term" value="F:protein histidine phosphatase activity"/>
    <property type="evidence" value="ECO:0007669"/>
    <property type="project" value="TreeGrafter"/>
</dbReference>
<evidence type="ECO:0000256" key="4">
    <source>
        <dbReference type="ARBA" id="ARBA00022928"/>
    </source>
</evidence>
<sequence>MTCRIYSDCPACPSIVYLLLSCRVTDSSTKEQKFVVRGYYRCNFHDDILQETKASAPSGLKLKCVGGGRIKHDDSKRDLLVYGYSQGYGKADHQVAVDLLKIKYPEYHIDFSNDGY</sequence>